<dbReference type="EMBL" id="AVOT02006808">
    <property type="protein sequence ID" value="MBW0482493.1"/>
    <property type="molecule type" value="Genomic_DNA"/>
</dbReference>
<dbReference type="Proteomes" id="UP000765509">
    <property type="component" value="Unassembled WGS sequence"/>
</dbReference>
<organism evidence="2 3">
    <name type="scientific">Austropuccinia psidii MF-1</name>
    <dbReference type="NCBI Taxonomy" id="1389203"/>
    <lineage>
        <taxon>Eukaryota</taxon>
        <taxon>Fungi</taxon>
        <taxon>Dikarya</taxon>
        <taxon>Basidiomycota</taxon>
        <taxon>Pucciniomycotina</taxon>
        <taxon>Pucciniomycetes</taxon>
        <taxon>Pucciniales</taxon>
        <taxon>Sphaerophragmiaceae</taxon>
        <taxon>Austropuccinia</taxon>
    </lineage>
</organism>
<keyword evidence="3" id="KW-1185">Reference proteome</keyword>
<proteinExistence type="predicted"/>
<name>A0A9Q3CER8_9BASI</name>
<dbReference type="AlphaFoldDB" id="A0A9Q3CER8"/>
<gene>
    <name evidence="2" type="ORF">O181_022208</name>
</gene>
<protein>
    <recommendedName>
        <fullName evidence="1">Retrotransposon gag domain-containing protein</fullName>
    </recommendedName>
</protein>
<evidence type="ECO:0000259" key="1">
    <source>
        <dbReference type="Pfam" id="PF03732"/>
    </source>
</evidence>
<dbReference type="InterPro" id="IPR005162">
    <property type="entry name" value="Retrotrans_gag_dom"/>
</dbReference>
<comment type="caution">
    <text evidence="2">The sequence shown here is derived from an EMBL/GenBank/DDBJ whole genome shotgun (WGS) entry which is preliminary data.</text>
</comment>
<accession>A0A9Q3CER8</accession>
<evidence type="ECO:0000313" key="2">
    <source>
        <dbReference type="EMBL" id="MBW0482493.1"/>
    </source>
</evidence>
<dbReference type="OrthoDB" id="2447685at2759"/>
<sequence>MHKMIQAIANLPEASSYEALRPPAFKTPSIKAPDCFDRTQPFKVRSFIQFCNIIFHNNQENFSEDKKKSSLGTSFLIGRAEKWNEPSLSNMTNQDPNYLLNSWALFESQLSTLFWDPNEVGKSEVELDGLRMKEGGHVSLYIDDFRCLVSQIGDCGERALIHHFRKGLASRIPDQLASHCSTIDSLQELMDFTMELEPHTMSGKRRSLNPQSQFLPILKILQVQITRRRRILIFRKGKSPILPCIIRNSI</sequence>
<feature type="domain" description="Retrotransposon gag" evidence="1">
    <location>
        <begin position="73"/>
        <end position="169"/>
    </location>
</feature>
<reference evidence="2" key="1">
    <citation type="submission" date="2021-03" db="EMBL/GenBank/DDBJ databases">
        <title>Draft genome sequence of rust myrtle Austropuccinia psidii MF-1, a brazilian biotype.</title>
        <authorList>
            <person name="Quecine M.C."/>
            <person name="Pachon D.M.R."/>
            <person name="Bonatelli M.L."/>
            <person name="Correr F.H."/>
            <person name="Franceschini L.M."/>
            <person name="Leite T.F."/>
            <person name="Margarido G.R.A."/>
            <person name="Almeida C.A."/>
            <person name="Ferrarezi J.A."/>
            <person name="Labate C.A."/>
        </authorList>
    </citation>
    <scope>NUCLEOTIDE SEQUENCE</scope>
    <source>
        <strain evidence="2">MF-1</strain>
    </source>
</reference>
<evidence type="ECO:0000313" key="3">
    <source>
        <dbReference type="Proteomes" id="UP000765509"/>
    </source>
</evidence>
<dbReference type="Pfam" id="PF03732">
    <property type="entry name" value="Retrotrans_gag"/>
    <property type="match status" value="1"/>
</dbReference>